<evidence type="ECO:0000313" key="2">
    <source>
        <dbReference type="Proteomes" id="UP000019681"/>
    </source>
</evidence>
<protein>
    <recommendedName>
        <fullName evidence="3">CopG family transcriptional regulator</fullName>
    </recommendedName>
</protein>
<dbReference type="GO" id="GO:0006355">
    <property type="term" value="P:regulation of DNA-templated transcription"/>
    <property type="evidence" value="ECO:0007669"/>
    <property type="project" value="InterPro"/>
</dbReference>
<accession>A0A017RQU7</accession>
<proteinExistence type="predicted"/>
<dbReference type="Gene3D" id="1.10.1220.10">
    <property type="entry name" value="Met repressor-like"/>
    <property type="match status" value="1"/>
</dbReference>
<organism evidence="1 2">
    <name type="scientific">Fervidicella metallireducens AeB</name>
    <dbReference type="NCBI Taxonomy" id="1403537"/>
    <lineage>
        <taxon>Bacteria</taxon>
        <taxon>Bacillati</taxon>
        <taxon>Bacillota</taxon>
        <taxon>Clostridia</taxon>
        <taxon>Eubacteriales</taxon>
        <taxon>Clostridiaceae</taxon>
        <taxon>Fervidicella</taxon>
    </lineage>
</organism>
<dbReference type="EMBL" id="AZQP01000161">
    <property type="protein sequence ID" value="EYE87098.1"/>
    <property type="molecule type" value="Genomic_DNA"/>
</dbReference>
<dbReference type="RefSeq" id="WP_035382149.1">
    <property type="nucleotide sequence ID" value="NZ_AZQP01000161.1"/>
</dbReference>
<evidence type="ECO:0000313" key="1">
    <source>
        <dbReference type="EMBL" id="EYE87098.1"/>
    </source>
</evidence>
<dbReference type="OrthoDB" id="10013128at2"/>
<evidence type="ECO:0008006" key="3">
    <source>
        <dbReference type="Google" id="ProtNLM"/>
    </source>
</evidence>
<dbReference type="AlphaFoldDB" id="A0A017RQU7"/>
<gene>
    <name evidence="1" type="ORF">Q428_15360</name>
</gene>
<dbReference type="Proteomes" id="UP000019681">
    <property type="component" value="Unassembled WGS sequence"/>
</dbReference>
<dbReference type="SUPFAM" id="SSF47598">
    <property type="entry name" value="Ribbon-helix-helix"/>
    <property type="match status" value="1"/>
</dbReference>
<dbReference type="InterPro" id="IPR013321">
    <property type="entry name" value="Arc_rbn_hlx_hlx"/>
</dbReference>
<keyword evidence="2" id="KW-1185">Reference proteome</keyword>
<name>A0A017RQU7_9CLOT</name>
<comment type="caution">
    <text evidence="1">The sequence shown here is derived from an EMBL/GenBank/DDBJ whole genome shotgun (WGS) entry which is preliminary data.</text>
</comment>
<sequence length="82" mass="9462">MKTKLIGNIPIAQNTKGVKRTFFIPEKLDKALKLQALMEGKTSKDVLVEALNNYIKKEYIERIEKECKPVLILNSEELEKDE</sequence>
<reference evidence="1 2" key="1">
    <citation type="journal article" date="2014" name="Genome Announc.">
        <title>Draft Genome Sequence of Fervidicella metallireducens Strain AeBT, an Iron-Reducing Thermoanaerobe from the Great Artesian Basin.</title>
        <authorList>
            <person name="Patel B.K."/>
        </authorList>
    </citation>
    <scope>NUCLEOTIDE SEQUENCE [LARGE SCALE GENOMIC DNA]</scope>
    <source>
        <strain evidence="1 2">AeB</strain>
    </source>
</reference>
<dbReference type="InterPro" id="IPR010985">
    <property type="entry name" value="Ribbon_hlx_hlx"/>
</dbReference>